<dbReference type="Gene3D" id="2.40.10.480">
    <property type="match status" value="1"/>
</dbReference>
<dbReference type="SUPFAM" id="SSF50998">
    <property type="entry name" value="Quinoprotein alcohol dehydrogenase-like"/>
    <property type="match status" value="2"/>
</dbReference>
<accession>A0ABD6A2S8</accession>
<evidence type="ECO:0000259" key="1">
    <source>
        <dbReference type="Pfam" id="PF13360"/>
    </source>
</evidence>
<keyword evidence="3" id="KW-1185">Reference proteome</keyword>
<organism evidence="2 3">
    <name type="scientific">Haloplanus litoreus</name>
    <dbReference type="NCBI Taxonomy" id="767515"/>
    <lineage>
        <taxon>Archaea</taxon>
        <taxon>Methanobacteriati</taxon>
        <taxon>Methanobacteriota</taxon>
        <taxon>Stenosarchaea group</taxon>
        <taxon>Halobacteria</taxon>
        <taxon>Halobacteriales</taxon>
        <taxon>Haloferacaceae</taxon>
        <taxon>Haloplanus</taxon>
    </lineage>
</organism>
<gene>
    <name evidence="2" type="ORF">ACFQKE_17665</name>
</gene>
<dbReference type="PROSITE" id="PS51257">
    <property type="entry name" value="PROKAR_LIPOPROTEIN"/>
    <property type="match status" value="1"/>
</dbReference>
<reference evidence="2 3" key="1">
    <citation type="journal article" date="2019" name="Int. J. Syst. Evol. Microbiol.">
        <title>The Global Catalogue of Microorganisms (GCM) 10K type strain sequencing project: providing services to taxonomists for standard genome sequencing and annotation.</title>
        <authorList>
            <consortium name="The Broad Institute Genomics Platform"/>
            <consortium name="The Broad Institute Genome Sequencing Center for Infectious Disease"/>
            <person name="Wu L."/>
            <person name="Ma J."/>
        </authorList>
    </citation>
    <scope>NUCLEOTIDE SEQUENCE [LARGE SCALE GENOMIC DNA]</scope>
    <source>
        <strain evidence="2 3">GX21</strain>
    </source>
</reference>
<dbReference type="PANTHER" id="PTHR34512">
    <property type="entry name" value="CELL SURFACE PROTEIN"/>
    <property type="match status" value="1"/>
</dbReference>
<dbReference type="PANTHER" id="PTHR34512:SF30">
    <property type="entry name" value="OUTER MEMBRANE PROTEIN ASSEMBLY FACTOR BAMB"/>
    <property type="match status" value="1"/>
</dbReference>
<dbReference type="InterPro" id="IPR015943">
    <property type="entry name" value="WD40/YVTN_repeat-like_dom_sf"/>
</dbReference>
<dbReference type="RefSeq" id="WP_340696325.1">
    <property type="nucleotide sequence ID" value="NZ_JBHTAT010000004.1"/>
</dbReference>
<feature type="domain" description="Pyrrolo-quinoline quinone repeat" evidence="1">
    <location>
        <begin position="104"/>
        <end position="247"/>
    </location>
</feature>
<dbReference type="SMART" id="SM00564">
    <property type="entry name" value="PQQ"/>
    <property type="match status" value="7"/>
</dbReference>
<dbReference type="Gene3D" id="2.130.10.10">
    <property type="entry name" value="YVTN repeat-like/Quinoprotein amine dehydrogenase"/>
    <property type="match status" value="2"/>
</dbReference>
<dbReference type="GeneID" id="96955378"/>
<proteinExistence type="predicted"/>
<dbReference type="InterPro" id="IPR002372">
    <property type="entry name" value="PQQ_rpt_dom"/>
</dbReference>
<evidence type="ECO:0000313" key="3">
    <source>
        <dbReference type="Proteomes" id="UP001596434"/>
    </source>
</evidence>
<evidence type="ECO:0000313" key="2">
    <source>
        <dbReference type="EMBL" id="MFC7257089.1"/>
    </source>
</evidence>
<dbReference type="AlphaFoldDB" id="A0ABD6A2S8"/>
<dbReference type="EMBL" id="JBHTAT010000004">
    <property type="protein sequence ID" value="MFC7257089.1"/>
    <property type="molecule type" value="Genomic_DNA"/>
</dbReference>
<dbReference type="InterPro" id="IPR018391">
    <property type="entry name" value="PQQ_b-propeller_rpt"/>
</dbReference>
<dbReference type="Pfam" id="PF13360">
    <property type="entry name" value="PQQ_2"/>
    <property type="match status" value="1"/>
</dbReference>
<dbReference type="Proteomes" id="UP001596434">
    <property type="component" value="Unassembled WGS sequence"/>
</dbReference>
<protein>
    <submittedName>
        <fullName evidence="2">PQQ-binding-like beta-propeller repeat protein</fullName>
    </submittedName>
</protein>
<sequence>MVSRRTALQSIGALLGGFSAGCIGQSGPTSDRVQWQRRIRGTPLLDDETIYILDRLTLYALSPTDGSDQWTVAYEEDEFDEHLCLRSELAVDERRIYVSACDGLRALRRSDGEQSWSIDSPLRSGVTVNGGRVYANSDDLLAIDADGGEIDWRVSTGGEHLTRPAATKDVVVFTNRVDGVVTAFDTDGEQRWTHHTDTETRSPTIADGTVYVATAPVPGREGRLLALDIEDGNIQWNVETPSLKRGTRPVVGTDAIYLGCNGRDNGRLVARSRQDGSERWSFTADNRSVYEPVVDDGTVYAGSNDNTLYAFSLTGERKWTVETNSTVGSVAVGDGFVYAANNERLFAVERT</sequence>
<dbReference type="InterPro" id="IPR011047">
    <property type="entry name" value="Quinoprotein_ADH-like_sf"/>
</dbReference>
<comment type="caution">
    <text evidence="2">The sequence shown here is derived from an EMBL/GenBank/DDBJ whole genome shotgun (WGS) entry which is preliminary data.</text>
</comment>
<name>A0ABD6A2S8_9EURY</name>